<name>A0A6B2LZ54_9BACT</name>
<proteinExistence type="predicted"/>
<dbReference type="RefSeq" id="WP_163962164.1">
    <property type="nucleotide sequence ID" value="NZ_JAAGNX010000001.1"/>
</dbReference>
<evidence type="ECO:0000313" key="1">
    <source>
        <dbReference type="EMBL" id="NDV61329.1"/>
    </source>
</evidence>
<accession>A0A6B2LZ54</accession>
<comment type="caution">
    <text evidence="1">The sequence shown here is derived from an EMBL/GenBank/DDBJ whole genome shotgun (WGS) entry which is preliminary data.</text>
</comment>
<dbReference type="AlphaFoldDB" id="A0A6B2LZ54"/>
<reference evidence="1 2" key="1">
    <citation type="submission" date="2020-02" db="EMBL/GenBank/DDBJ databases">
        <title>Albibacoteraceae fam. nov., the first described family within the subdivision 4 Verrucomicrobia.</title>
        <authorList>
            <person name="Xi F."/>
        </authorList>
    </citation>
    <scope>NUCLEOTIDE SEQUENCE [LARGE SCALE GENOMIC DNA]</scope>
    <source>
        <strain evidence="1 2">CK1056</strain>
    </source>
</reference>
<evidence type="ECO:0000313" key="2">
    <source>
        <dbReference type="Proteomes" id="UP000478417"/>
    </source>
</evidence>
<protein>
    <recommendedName>
        <fullName evidence="3">BioF2-like acetyltransferase domain-containing protein</fullName>
    </recommendedName>
</protein>
<organism evidence="1 2">
    <name type="scientific">Oceanipulchritudo coccoides</name>
    <dbReference type="NCBI Taxonomy" id="2706888"/>
    <lineage>
        <taxon>Bacteria</taxon>
        <taxon>Pseudomonadati</taxon>
        <taxon>Verrucomicrobiota</taxon>
        <taxon>Opitutia</taxon>
        <taxon>Puniceicoccales</taxon>
        <taxon>Oceanipulchritudinaceae</taxon>
        <taxon>Oceanipulchritudo</taxon>
    </lineage>
</organism>
<gene>
    <name evidence="1" type="ORF">G0Q06_02560</name>
</gene>
<keyword evidence="2" id="KW-1185">Reference proteome</keyword>
<sequence>MSTRRFKSEGPVLYNRYQFGYCEWLESTTGQNLKEAYEGGFLPYSADLSDPRHLFYMARSLRVDLGEFKVEKNRRYDHREWQACHLVRKHVPKDQFLAQYGDHAVQKAGLWMEQRFGKPYLSENRLEYILRKPFLRDILTWEDGTGLRAFALIVLEDWGAHYWYIFYANDAGKNDPPGQGYLVDFLNWASGKQLPCAYLGTAYGQKSLYKSRGIQGIEFWDGNEWSSDKGKLMRYQEADEQSQDQPC</sequence>
<dbReference type="Proteomes" id="UP000478417">
    <property type="component" value="Unassembled WGS sequence"/>
</dbReference>
<dbReference type="EMBL" id="JAAGNX010000001">
    <property type="protein sequence ID" value="NDV61329.1"/>
    <property type="molecule type" value="Genomic_DNA"/>
</dbReference>
<evidence type="ECO:0008006" key="3">
    <source>
        <dbReference type="Google" id="ProtNLM"/>
    </source>
</evidence>